<dbReference type="PANTHER" id="PTHR35146:SF1">
    <property type="entry name" value="UPF0178 PROTEIN YAII"/>
    <property type="match status" value="1"/>
</dbReference>
<name>A0A087PLA6_9PROT</name>
<organism evidence="3 6">
    <name type="scientific">Acetobacter malorum</name>
    <dbReference type="NCBI Taxonomy" id="178901"/>
    <lineage>
        <taxon>Bacteria</taxon>
        <taxon>Pseudomonadati</taxon>
        <taxon>Pseudomonadota</taxon>
        <taxon>Alphaproteobacteria</taxon>
        <taxon>Acetobacterales</taxon>
        <taxon>Acetobacteraceae</taxon>
        <taxon>Acetobacter</taxon>
    </lineage>
</organism>
<dbReference type="RefSeq" id="WP_043553147.1">
    <property type="nucleotide sequence ID" value="NZ_JBDNJR010000031.1"/>
</dbReference>
<comment type="similarity">
    <text evidence="1 2">Belongs to the UPF0178 family.</text>
</comment>
<dbReference type="EMBL" id="LHZF01000162">
    <property type="protein sequence ID" value="KXV15938.1"/>
    <property type="molecule type" value="Genomic_DNA"/>
</dbReference>
<evidence type="ECO:0000313" key="6">
    <source>
        <dbReference type="Proteomes" id="UP000075526"/>
    </source>
</evidence>
<dbReference type="HAMAP" id="MF_00489">
    <property type="entry name" value="UPF0178"/>
    <property type="match status" value="1"/>
</dbReference>
<dbReference type="EMBL" id="LHZX01000310">
    <property type="protein sequence ID" value="KXV68330.1"/>
    <property type="molecule type" value="Genomic_DNA"/>
</dbReference>
<dbReference type="Proteomes" id="UP000075526">
    <property type="component" value="Unassembled WGS sequence"/>
</dbReference>
<evidence type="ECO:0000313" key="3">
    <source>
        <dbReference type="EMBL" id="KXV15938.1"/>
    </source>
</evidence>
<gene>
    <name evidence="3" type="ORF">AD933_07675</name>
    <name evidence="4" type="ORF">AD951_12060</name>
</gene>
<dbReference type="NCBIfam" id="NF001095">
    <property type="entry name" value="PRK00124.1"/>
    <property type="match status" value="1"/>
</dbReference>
<dbReference type="CDD" id="cd18720">
    <property type="entry name" value="PIN_YqxD-like"/>
    <property type="match status" value="1"/>
</dbReference>
<accession>A0A087PLA6</accession>
<comment type="caution">
    <text evidence="3">The sequence shown here is derived from an EMBL/GenBank/DDBJ whole genome shotgun (WGS) entry which is preliminary data.</text>
</comment>
<dbReference type="GeneID" id="29559077"/>
<dbReference type="AlphaFoldDB" id="A0A087PLA6"/>
<evidence type="ECO:0000313" key="4">
    <source>
        <dbReference type="EMBL" id="KXV68330.1"/>
    </source>
</evidence>
<dbReference type="InterPro" id="IPR003791">
    <property type="entry name" value="UPF0178"/>
</dbReference>
<dbReference type="Proteomes" id="UP000075377">
    <property type="component" value="Unassembled WGS sequence"/>
</dbReference>
<evidence type="ECO:0000256" key="1">
    <source>
        <dbReference type="ARBA" id="ARBA00008522"/>
    </source>
</evidence>
<evidence type="ECO:0000313" key="5">
    <source>
        <dbReference type="Proteomes" id="UP000075377"/>
    </source>
</evidence>
<dbReference type="Pfam" id="PF02639">
    <property type="entry name" value="DUF188"/>
    <property type="match status" value="1"/>
</dbReference>
<protein>
    <recommendedName>
        <fullName evidence="2">UPF0178 protein AD933_07675</fullName>
    </recommendedName>
</protein>
<proteinExistence type="inferred from homology"/>
<dbReference type="OrthoDB" id="9798918at2"/>
<dbReference type="PATRIC" id="fig|178901.10.peg.2105"/>
<sequence length="168" mass="17926">MIRIFIDADACPVRDETYQVAERHGLKTYVVSNRLLAAPASPQIERIVVTDGMDVADDWIAEHVKAHDIVISSDIPLAARCVAKKACVLNPNGRILDENAIGMALAMRNLMEDLRSTGTMLGGGKSFTKKDRSAFLSALDTAVVRGKKQAAGSVLAARLAAPPGGRSV</sequence>
<reference evidence="5 6" key="1">
    <citation type="submission" date="2015-06" db="EMBL/GenBank/DDBJ databases">
        <title>Improved classification and identification of acetic acid bacteria using matrix-assisted laser desorption/ionization time-of-flight mass spectrometry; Gluconobacter nephelii and Gluconobacter uchimurae are later heterotypic synonyms of Gluconobacter japonicus and Gluconobacter oxydans, respectively.</title>
        <authorList>
            <person name="Li L."/>
            <person name="Cleenwerck I."/>
            <person name="De Vuyst L."/>
            <person name="Vandamme P."/>
        </authorList>
    </citation>
    <scope>NUCLEOTIDE SEQUENCE [LARGE SCALE GENOMIC DNA]</scope>
    <source>
        <strain evidence="3 6">LMG 1552</strain>
        <strain evidence="4 5">LMG 1699</strain>
    </source>
</reference>
<dbReference type="PANTHER" id="PTHR35146">
    <property type="entry name" value="UPF0178 PROTEIN YAII"/>
    <property type="match status" value="1"/>
</dbReference>
<evidence type="ECO:0000256" key="2">
    <source>
        <dbReference type="HAMAP-Rule" id="MF_00489"/>
    </source>
</evidence>